<evidence type="ECO:0000256" key="5">
    <source>
        <dbReference type="ARBA" id="ARBA00022826"/>
    </source>
</evidence>
<keyword evidence="10 13" id="KW-0472">Membrane</keyword>
<evidence type="ECO:0000313" key="16">
    <source>
        <dbReference type="RefSeq" id="XP_031557541.1"/>
    </source>
</evidence>
<dbReference type="GO" id="GO:0005251">
    <property type="term" value="F:delayed rectifier potassium channel activity"/>
    <property type="evidence" value="ECO:0007669"/>
    <property type="project" value="TreeGrafter"/>
</dbReference>
<evidence type="ECO:0000256" key="10">
    <source>
        <dbReference type="ARBA" id="ARBA00023136"/>
    </source>
</evidence>
<dbReference type="Gene3D" id="1.10.287.70">
    <property type="match status" value="1"/>
</dbReference>
<keyword evidence="6" id="KW-0851">Voltage-gated channel</keyword>
<evidence type="ECO:0000256" key="11">
    <source>
        <dbReference type="ARBA" id="ARBA00023303"/>
    </source>
</evidence>
<evidence type="ECO:0000256" key="8">
    <source>
        <dbReference type="ARBA" id="ARBA00022989"/>
    </source>
</evidence>
<evidence type="ECO:0000256" key="6">
    <source>
        <dbReference type="ARBA" id="ARBA00022882"/>
    </source>
</evidence>
<keyword evidence="15" id="KW-1185">Reference proteome</keyword>
<dbReference type="Proteomes" id="UP000515163">
    <property type="component" value="Unplaced"/>
</dbReference>
<feature type="transmembrane region" description="Helical" evidence="13">
    <location>
        <begin position="407"/>
        <end position="428"/>
    </location>
</feature>
<dbReference type="PRINTS" id="PR01496">
    <property type="entry name" value="SHAKERCHANEL"/>
</dbReference>
<name>A0A6P8HPL0_ACTTE</name>
<dbReference type="InParanoid" id="A0A6P8HPL0"/>
<dbReference type="Gene3D" id="3.30.710.10">
    <property type="entry name" value="Potassium Channel Kv1.1, Chain A"/>
    <property type="match status" value="1"/>
</dbReference>
<evidence type="ECO:0000259" key="14">
    <source>
        <dbReference type="SMART" id="SM00225"/>
    </source>
</evidence>
<evidence type="ECO:0000256" key="2">
    <source>
        <dbReference type="ARBA" id="ARBA00022448"/>
    </source>
</evidence>
<evidence type="ECO:0000256" key="7">
    <source>
        <dbReference type="ARBA" id="ARBA00022958"/>
    </source>
</evidence>
<dbReference type="FunFam" id="1.10.287.70:FF:000264">
    <property type="entry name" value="Potassium channel"/>
    <property type="match status" value="1"/>
</dbReference>
<dbReference type="PANTHER" id="PTHR11537:SF113">
    <property type="entry name" value="POTASSIUM VOLTAGE-GATED CHANNEL PROTEIN SHAKER"/>
    <property type="match status" value="1"/>
</dbReference>
<sequence>MHSASGIGLQSTPAYLRKYSLAPSRDDRSSTGEMGATLGAHSVRQQITLQPRTKAVDKKPYLQSRGSPKTVGFSDDDEQYKSRRENDGTVENGFHGKDGRDGQDFATDAVKVSPGRRNRITLNVSGFKFQTYIDTLQKFPNTLLGNSEKRSEYYDRELHEYFFDRNKQVFEIILYFYQSNGRLVCPPDLAPEILLEEVEFFELGETAINAVKELLTDEEPDEEVRELPKNQIQQKIWNLFEYADSGKAARIVALFSISIIVASIIVLCAETLPNFRVLPESKNPNNTAEVERIRKHNQFAKTGKTWFRYLESAFIAWFTLEYLVRFFSSPRKLVFVRSFLNVIDILAIVPFYIDLIIQNVVSDSETLSLAFLRILRLVRVFRIFKLSRHSSGLQILGLTLRKSLRELGLLVFFLIIGVVIFSSMAYYAESGEPDTHLGRSIPDAFWWAVVTMTTVGYGDLVPKTLFGKLVGSCCAICGVLAIALPVPVIVSNFDAIYKKHRSRKIKQGSDDDESKKISIMVSSASSSSFNDEESSSPTFERKSNSEETPLWSRKENPLPAKKKLNGNLLPGKDPEEEKLLTNGNYLAGNVDDETQNEKKNPTEFEMEQLRDERESNPEADSENNGSTRV</sequence>
<dbReference type="Pfam" id="PF00520">
    <property type="entry name" value="Ion_trans"/>
    <property type="match status" value="1"/>
</dbReference>
<accession>A0A6P8HPL0</accession>
<organism evidence="15 16">
    <name type="scientific">Actinia tenebrosa</name>
    <name type="common">Australian red waratah sea anemone</name>
    <dbReference type="NCBI Taxonomy" id="6105"/>
    <lineage>
        <taxon>Eukaryota</taxon>
        <taxon>Metazoa</taxon>
        <taxon>Cnidaria</taxon>
        <taxon>Anthozoa</taxon>
        <taxon>Hexacorallia</taxon>
        <taxon>Actiniaria</taxon>
        <taxon>Actiniidae</taxon>
        <taxon>Actinia</taxon>
    </lineage>
</organism>
<proteinExistence type="predicted"/>
<dbReference type="OrthoDB" id="415460at2759"/>
<evidence type="ECO:0000256" key="12">
    <source>
        <dbReference type="SAM" id="MobiDB-lite"/>
    </source>
</evidence>
<dbReference type="AlphaFoldDB" id="A0A6P8HPL0"/>
<feature type="region of interest" description="Disordered" evidence="12">
    <location>
        <begin position="21"/>
        <end position="102"/>
    </location>
</feature>
<evidence type="ECO:0000256" key="13">
    <source>
        <dbReference type="SAM" id="Phobius"/>
    </source>
</evidence>
<protein>
    <submittedName>
        <fullName evidence="16">Shaker-related potassium channel tsha2-like isoform X2</fullName>
    </submittedName>
</protein>
<dbReference type="InterPro" id="IPR011333">
    <property type="entry name" value="SKP1/BTB/POZ_sf"/>
</dbReference>
<keyword evidence="7" id="KW-0630">Potassium</keyword>
<keyword evidence="2" id="KW-0813">Transport</keyword>
<evidence type="ECO:0000256" key="1">
    <source>
        <dbReference type="ARBA" id="ARBA00004141"/>
    </source>
</evidence>
<dbReference type="FunFam" id="1.20.120.350:FF:000074">
    <property type="entry name" value="SHaW family of potassium channels"/>
    <property type="match status" value="1"/>
</dbReference>
<dbReference type="GO" id="GO:0001508">
    <property type="term" value="P:action potential"/>
    <property type="evidence" value="ECO:0007669"/>
    <property type="project" value="TreeGrafter"/>
</dbReference>
<reference evidence="16" key="1">
    <citation type="submission" date="2025-08" db="UniProtKB">
        <authorList>
            <consortium name="RefSeq"/>
        </authorList>
    </citation>
    <scope>IDENTIFICATION</scope>
    <source>
        <tissue evidence="16">Tentacle</tissue>
    </source>
</reference>
<comment type="subcellular location">
    <subcellularLocation>
        <location evidence="1">Membrane</location>
        <topology evidence="1">Multi-pass membrane protein</topology>
    </subcellularLocation>
</comment>
<dbReference type="Pfam" id="PF02214">
    <property type="entry name" value="BTB_2"/>
    <property type="match status" value="1"/>
</dbReference>
<dbReference type="InterPro" id="IPR003968">
    <property type="entry name" value="K_chnl_volt-dep_Kv"/>
</dbReference>
<dbReference type="InterPro" id="IPR005821">
    <property type="entry name" value="Ion_trans_dom"/>
</dbReference>
<dbReference type="GO" id="GO:0051260">
    <property type="term" value="P:protein homooligomerization"/>
    <property type="evidence" value="ECO:0007669"/>
    <property type="project" value="InterPro"/>
</dbReference>
<keyword evidence="5" id="KW-0631">Potassium channel</keyword>
<feature type="domain" description="BTB" evidence="14">
    <location>
        <begin position="118"/>
        <end position="218"/>
    </location>
</feature>
<dbReference type="PANTHER" id="PTHR11537">
    <property type="entry name" value="VOLTAGE-GATED POTASSIUM CHANNEL"/>
    <property type="match status" value="1"/>
</dbReference>
<dbReference type="InterPro" id="IPR027359">
    <property type="entry name" value="Volt_channel_dom_sf"/>
</dbReference>
<evidence type="ECO:0000256" key="3">
    <source>
        <dbReference type="ARBA" id="ARBA00022538"/>
    </source>
</evidence>
<dbReference type="SUPFAM" id="SSF81324">
    <property type="entry name" value="Voltage-gated potassium channels"/>
    <property type="match status" value="1"/>
</dbReference>
<evidence type="ECO:0000256" key="4">
    <source>
        <dbReference type="ARBA" id="ARBA00022692"/>
    </source>
</evidence>
<keyword evidence="9" id="KW-0406">Ion transport</keyword>
<keyword evidence="3" id="KW-0633">Potassium transport</keyword>
<dbReference type="InterPro" id="IPR003131">
    <property type="entry name" value="T1-type_BTB"/>
</dbReference>
<dbReference type="GeneID" id="116294138"/>
<evidence type="ECO:0000313" key="15">
    <source>
        <dbReference type="Proteomes" id="UP000515163"/>
    </source>
</evidence>
<feature type="transmembrane region" description="Helical" evidence="13">
    <location>
        <begin position="469"/>
        <end position="497"/>
    </location>
</feature>
<dbReference type="PRINTS" id="PR00169">
    <property type="entry name" value="KCHANNEL"/>
</dbReference>
<dbReference type="RefSeq" id="XP_031557541.1">
    <property type="nucleotide sequence ID" value="XM_031701681.1"/>
</dbReference>
<feature type="compositionally biased region" description="Basic and acidic residues" evidence="12">
    <location>
        <begin position="595"/>
        <end position="616"/>
    </location>
</feature>
<keyword evidence="4 13" id="KW-0812">Transmembrane</keyword>
<dbReference type="SUPFAM" id="SSF54695">
    <property type="entry name" value="POZ domain"/>
    <property type="match status" value="1"/>
</dbReference>
<dbReference type="Gene3D" id="1.20.120.350">
    <property type="entry name" value="Voltage-gated potassium channels. Chain C"/>
    <property type="match status" value="1"/>
</dbReference>
<keyword evidence="11" id="KW-0407">Ion channel</keyword>
<dbReference type="SMART" id="SM00225">
    <property type="entry name" value="BTB"/>
    <property type="match status" value="1"/>
</dbReference>
<dbReference type="InterPro" id="IPR003972">
    <property type="entry name" value="K_chnl_volt-dep_Kv1"/>
</dbReference>
<keyword evidence="8 13" id="KW-1133">Transmembrane helix</keyword>
<feature type="transmembrane region" description="Helical" evidence="13">
    <location>
        <begin position="251"/>
        <end position="272"/>
    </location>
</feature>
<evidence type="ECO:0000256" key="9">
    <source>
        <dbReference type="ARBA" id="ARBA00023065"/>
    </source>
</evidence>
<feature type="transmembrane region" description="Helical" evidence="13">
    <location>
        <begin position="306"/>
        <end position="327"/>
    </location>
</feature>
<dbReference type="InterPro" id="IPR000210">
    <property type="entry name" value="BTB/POZ_dom"/>
</dbReference>
<gene>
    <name evidence="16" type="primary">LOC116294138</name>
</gene>
<dbReference type="PRINTS" id="PR01491">
    <property type="entry name" value="KVCHANNEL"/>
</dbReference>
<dbReference type="InterPro" id="IPR028325">
    <property type="entry name" value="VG_K_chnl"/>
</dbReference>
<feature type="region of interest" description="Disordered" evidence="12">
    <location>
        <begin position="522"/>
        <end position="629"/>
    </location>
</feature>
<dbReference type="GO" id="GO:0008076">
    <property type="term" value="C:voltage-gated potassium channel complex"/>
    <property type="evidence" value="ECO:0007669"/>
    <property type="project" value="InterPro"/>
</dbReference>